<protein>
    <submittedName>
        <fullName evidence="1">Terminal protein TpgA2</fullName>
    </submittedName>
</protein>
<dbReference type="PATRIC" id="fig|1075402.3.peg.233"/>
<comment type="caution">
    <text evidence="1">The sequence shown here is derived from an EMBL/GenBank/DDBJ whole genome shotgun (WGS) entry which is preliminary data.</text>
</comment>
<dbReference type="NCBIfam" id="NF047541">
    <property type="entry name" value="telomere_Tpg"/>
    <property type="match status" value="1"/>
</dbReference>
<dbReference type="OrthoDB" id="3868195at2"/>
<gene>
    <name evidence="1" type="ORF">AN216_00375</name>
</gene>
<organism evidence="1 2">
    <name type="scientific">Streptomyces oceani</name>
    <dbReference type="NCBI Taxonomy" id="1075402"/>
    <lineage>
        <taxon>Bacteria</taxon>
        <taxon>Bacillati</taxon>
        <taxon>Actinomycetota</taxon>
        <taxon>Actinomycetes</taxon>
        <taxon>Kitasatosporales</taxon>
        <taxon>Streptomycetaceae</taxon>
        <taxon>Streptomyces</taxon>
    </lineage>
</organism>
<dbReference type="RefSeq" id="WP_070194538.1">
    <property type="nucleotide sequence ID" value="NZ_LJGU01000072.1"/>
</dbReference>
<proteinExistence type="predicted"/>
<accession>A0A1E7KQS3</accession>
<dbReference type="EMBL" id="LJGU01000072">
    <property type="protein sequence ID" value="OEV06280.1"/>
    <property type="molecule type" value="Genomic_DNA"/>
</dbReference>
<evidence type="ECO:0000313" key="2">
    <source>
        <dbReference type="Proteomes" id="UP000176101"/>
    </source>
</evidence>
<sequence>MGEISDGIETALQATQTRPIPLSPQARMRALVKAEKGSTKAAAARLGCSQRQVERYLAGQVKRPTPRLAAALEQQLRRVWQPRLRARAIKKASATGIVVETRARFGFTSAAGSTDDPRMRRITEQLPPNTAAQLLAAHQAGAGEQQLAQILAGGLGFSYFRDRGRRADGLDVELSDIDYCELDLL</sequence>
<keyword evidence="2" id="KW-1185">Reference proteome</keyword>
<reference evidence="1 2" key="1">
    <citation type="journal article" date="2016" name="Front. Microbiol.">
        <title>Comparative Genomics Analysis of Streptomyces Species Reveals Their Adaptation to the Marine Environment and Their Diversity at the Genomic Level.</title>
        <authorList>
            <person name="Tian X."/>
            <person name="Zhang Z."/>
            <person name="Yang T."/>
            <person name="Chen M."/>
            <person name="Li J."/>
            <person name="Chen F."/>
            <person name="Yang J."/>
            <person name="Li W."/>
            <person name="Zhang B."/>
            <person name="Zhang Z."/>
            <person name="Wu J."/>
            <person name="Zhang C."/>
            <person name="Long L."/>
            <person name="Xiao J."/>
        </authorList>
    </citation>
    <scope>NUCLEOTIDE SEQUENCE [LARGE SCALE GENOMIC DNA]</scope>
    <source>
        <strain evidence="1 2">SCSIO 02100</strain>
    </source>
</reference>
<dbReference type="STRING" id="1075402.AN216_00375"/>
<dbReference type="Proteomes" id="UP000176101">
    <property type="component" value="Unassembled WGS sequence"/>
</dbReference>
<dbReference type="InterPro" id="IPR058118">
    <property type="entry name" value="Tpg"/>
</dbReference>
<name>A0A1E7KQS3_9ACTN</name>
<evidence type="ECO:0000313" key="1">
    <source>
        <dbReference type="EMBL" id="OEV06280.1"/>
    </source>
</evidence>
<dbReference type="AlphaFoldDB" id="A0A1E7KQS3"/>